<keyword evidence="2" id="KW-1185">Reference proteome</keyword>
<protein>
    <submittedName>
        <fullName evidence="1">Uncharacterized protein</fullName>
    </submittedName>
</protein>
<evidence type="ECO:0000313" key="2">
    <source>
        <dbReference type="Proteomes" id="UP000035763"/>
    </source>
</evidence>
<organism evidence="1 2">
    <name type="scientific">Nostocoides australiense Ben110</name>
    <dbReference type="NCBI Taxonomy" id="1193182"/>
    <lineage>
        <taxon>Bacteria</taxon>
        <taxon>Bacillati</taxon>
        <taxon>Actinomycetota</taxon>
        <taxon>Actinomycetes</taxon>
        <taxon>Micrococcales</taxon>
        <taxon>Intrasporangiaceae</taxon>
        <taxon>Nostocoides</taxon>
    </lineage>
</organism>
<comment type="caution">
    <text evidence="1">The sequence shown here is derived from an EMBL/GenBank/DDBJ whole genome shotgun (WGS) entry which is preliminary data.</text>
</comment>
<name>W6JWY0_9MICO</name>
<dbReference type="EMBL" id="CAJA01000154">
    <property type="protein sequence ID" value="CCH73145.1"/>
    <property type="molecule type" value="Genomic_DNA"/>
</dbReference>
<dbReference type="AlphaFoldDB" id="W6JWY0"/>
<dbReference type="Proteomes" id="UP000035763">
    <property type="component" value="Unassembled WGS sequence"/>
</dbReference>
<evidence type="ECO:0000313" key="1">
    <source>
        <dbReference type="EMBL" id="CCH73145.1"/>
    </source>
</evidence>
<gene>
    <name evidence="1" type="ORF">BN11_2370002</name>
</gene>
<accession>W6JWY0</accession>
<proteinExistence type="predicted"/>
<sequence>MILQVAVGAAIFSRLPLALAVSLYTAMSE</sequence>
<reference evidence="1 2" key="1">
    <citation type="journal article" date="2013" name="ISME J.">
        <title>A metabolic model for members of the genus Tetrasphaera involved in enhanced biological phosphorus removal.</title>
        <authorList>
            <person name="Kristiansen R."/>
            <person name="Nguyen H.T.T."/>
            <person name="Saunders A.M."/>
            <person name="Nielsen J.L."/>
            <person name="Wimmer R."/>
            <person name="Le V.Q."/>
            <person name="McIlroy S.J."/>
            <person name="Petrovski S."/>
            <person name="Seviour R.J."/>
            <person name="Calteau A."/>
            <person name="Nielsen K.L."/>
            <person name="Nielsen P.H."/>
        </authorList>
    </citation>
    <scope>NUCLEOTIDE SEQUENCE [LARGE SCALE GENOMIC DNA]</scope>
    <source>
        <strain evidence="1 2">Ben110</strain>
    </source>
</reference>